<dbReference type="EMBL" id="JADAQT010000086">
    <property type="protein sequence ID" value="MBE1876544.1"/>
    <property type="molecule type" value="Genomic_DNA"/>
</dbReference>
<organism evidence="3 4">
    <name type="scientific">Myceligenerans pegani</name>
    <dbReference type="NCBI Taxonomy" id="2776917"/>
    <lineage>
        <taxon>Bacteria</taxon>
        <taxon>Bacillati</taxon>
        <taxon>Actinomycetota</taxon>
        <taxon>Actinomycetes</taxon>
        <taxon>Micrococcales</taxon>
        <taxon>Promicromonosporaceae</taxon>
        <taxon>Myceligenerans</taxon>
    </lineage>
</organism>
<reference evidence="3 4" key="1">
    <citation type="submission" date="2020-10" db="EMBL/GenBank/DDBJ databases">
        <title>Myceligenerans pegani sp. nov., an endophytic actinomycete isolated from Peganum harmala L. in Xinjiang, China.</title>
        <authorList>
            <person name="Xin L."/>
        </authorList>
    </citation>
    <scope>NUCLEOTIDE SEQUENCE [LARGE SCALE GENOMIC DNA]</scope>
    <source>
        <strain evidence="3 4">TRM65318</strain>
    </source>
</reference>
<dbReference type="Gene3D" id="3.40.630.30">
    <property type="match status" value="1"/>
</dbReference>
<evidence type="ECO:0000313" key="4">
    <source>
        <dbReference type="Proteomes" id="UP000625527"/>
    </source>
</evidence>
<dbReference type="PROSITE" id="PS51729">
    <property type="entry name" value="GNAT_YJDJ"/>
    <property type="match status" value="1"/>
</dbReference>
<dbReference type="Proteomes" id="UP000625527">
    <property type="component" value="Unassembled WGS sequence"/>
</dbReference>
<keyword evidence="4" id="KW-1185">Reference proteome</keyword>
<dbReference type="RefSeq" id="WP_192863115.1">
    <property type="nucleotide sequence ID" value="NZ_JADAQT010000086.1"/>
</dbReference>
<protein>
    <submittedName>
        <fullName evidence="3">N-acetyltransferase</fullName>
    </submittedName>
</protein>
<evidence type="ECO:0000313" key="3">
    <source>
        <dbReference type="EMBL" id="MBE1876544.1"/>
    </source>
</evidence>
<feature type="compositionally biased region" description="Pro residues" evidence="1">
    <location>
        <begin position="9"/>
        <end position="20"/>
    </location>
</feature>
<comment type="caution">
    <text evidence="3">The sequence shown here is derived from an EMBL/GenBank/DDBJ whole genome shotgun (WGS) entry which is preliminary data.</text>
</comment>
<dbReference type="InterPro" id="IPR031165">
    <property type="entry name" value="GNAT_YJDJ"/>
</dbReference>
<proteinExistence type="predicted"/>
<dbReference type="CDD" id="cd04301">
    <property type="entry name" value="NAT_SF"/>
    <property type="match status" value="1"/>
</dbReference>
<gene>
    <name evidence="3" type="ORF">IHE71_12580</name>
</gene>
<accession>A0ABR9MYU1</accession>
<dbReference type="Pfam" id="PF14542">
    <property type="entry name" value="Acetyltransf_CG"/>
    <property type="match status" value="1"/>
</dbReference>
<evidence type="ECO:0000259" key="2">
    <source>
        <dbReference type="PROSITE" id="PS51729"/>
    </source>
</evidence>
<evidence type="ECO:0000256" key="1">
    <source>
        <dbReference type="SAM" id="MobiDB-lite"/>
    </source>
</evidence>
<feature type="domain" description="N-acetyltransferase" evidence="2">
    <location>
        <begin position="59"/>
        <end position="145"/>
    </location>
</feature>
<dbReference type="InterPro" id="IPR016181">
    <property type="entry name" value="Acyl_CoA_acyltransferase"/>
</dbReference>
<name>A0ABR9MYU1_9MICO</name>
<dbReference type="SUPFAM" id="SSF55729">
    <property type="entry name" value="Acyl-CoA N-acyltransferases (Nat)"/>
    <property type="match status" value="1"/>
</dbReference>
<sequence length="157" mass="16971">MTDPGDTPDTPPTDTPPTPAGHPDGPTSPHRAGPLDDDQKALIGEVTGDRHRGPELTIVKDERAGIYDALTGDQEIGGLTYNDAGDRVVLLAVSIFPQFRNQGAATELIHRVLDDIRAQGKTATILCPIVRTFIDRHPEYRDVVDPEHPGVVRVASR</sequence>
<feature type="region of interest" description="Disordered" evidence="1">
    <location>
        <begin position="1"/>
        <end position="40"/>
    </location>
</feature>